<dbReference type="Pfam" id="PF11736">
    <property type="entry name" value="DUF3299"/>
    <property type="match status" value="1"/>
</dbReference>
<reference evidence="3" key="1">
    <citation type="journal article" date="2019" name="Int. J. Syst. Evol. Microbiol.">
        <title>The Global Catalogue of Microorganisms (GCM) 10K type strain sequencing project: providing services to taxonomists for standard genome sequencing and annotation.</title>
        <authorList>
            <consortium name="The Broad Institute Genomics Platform"/>
            <consortium name="The Broad Institute Genome Sequencing Center for Infectious Disease"/>
            <person name="Wu L."/>
            <person name="Ma J."/>
        </authorList>
    </citation>
    <scope>NUCLEOTIDE SEQUENCE [LARGE SCALE GENOMIC DNA]</scope>
    <source>
        <strain evidence="3">KCTC 23701</strain>
    </source>
</reference>
<dbReference type="RefSeq" id="WP_189462426.1">
    <property type="nucleotide sequence ID" value="NZ_BMYO01000013.1"/>
</dbReference>
<sequence>MVRKILCVLLLVFSTGAFAATQLKWNDLQPDDPALRAKVAAMSSDQRSRLVRAVQQRKLQLSMKEQGTKPDALGEWERKLLKEDLSDLAPMVDQLNAFEKRRITDLKPSLNQQDVQIDGYLLPLTQSDRKVTEFLLVPIVGACIHVPPPPPNQMIVVRYPQGYEQGELFAPVTIRGKLKVGHSKSNLSLVDGAAMVESGYQMSADAVTAYKK</sequence>
<feature type="signal peptide" evidence="1">
    <location>
        <begin position="1"/>
        <end position="19"/>
    </location>
</feature>
<proteinExistence type="predicted"/>
<evidence type="ECO:0008006" key="4">
    <source>
        <dbReference type="Google" id="ProtNLM"/>
    </source>
</evidence>
<dbReference type="InterPro" id="IPR021727">
    <property type="entry name" value="DUF3299"/>
</dbReference>
<comment type="caution">
    <text evidence="2">The sequence shown here is derived from an EMBL/GenBank/DDBJ whole genome shotgun (WGS) entry which is preliminary data.</text>
</comment>
<dbReference type="Proteomes" id="UP000604737">
    <property type="component" value="Unassembled WGS sequence"/>
</dbReference>
<keyword evidence="3" id="KW-1185">Reference proteome</keyword>
<name>A0ABQ3H5M5_9NEIS</name>
<organism evidence="2 3">
    <name type="scientific">Jeongeupia chitinilytica</name>
    <dbReference type="NCBI Taxonomy" id="1041641"/>
    <lineage>
        <taxon>Bacteria</taxon>
        <taxon>Pseudomonadati</taxon>
        <taxon>Pseudomonadota</taxon>
        <taxon>Betaproteobacteria</taxon>
        <taxon>Neisseriales</taxon>
        <taxon>Chitinibacteraceae</taxon>
        <taxon>Jeongeupia</taxon>
    </lineage>
</organism>
<evidence type="ECO:0000256" key="1">
    <source>
        <dbReference type="SAM" id="SignalP"/>
    </source>
</evidence>
<dbReference type="EMBL" id="BMYO01000013">
    <property type="protein sequence ID" value="GHD69752.1"/>
    <property type="molecule type" value="Genomic_DNA"/>
</dbReference>
<accession>A0ABQ3H5M5</accession>
<keyword evidence="1" id="KW-0732">Signal</keyword>
<feature type="chain" id="PRO_5046062642" description="DUF3299 domain-containing protein" evidence="1">
    <location>
        <begin position="20"/>
        <end position="212"/>
    </location>
</feature>
<dbReference type="Gene3D" id="2.40.50.870">
    <property type="entry name" value="Protein of unknown function (DUF3299)"/>
    <property type="match status" value="1"/>
</dbReference>
<gene>
    <name evidence="2" type="ORF">GCM10007350_36870</name>
</gene>
<evidence type="ECO:0000313" key="3">
    <source>
        <dbReference type="Proteomes" id="UP000604737"/>
    </source>
</evidence>
<protein>
    <recommendedName>
        <fullName evidence="4">DUF3299 domain-containing protein</fullName>
    </recommendedName>
</protein>
<evidence type="ECO:0000313" key="2">
    <source>
        <dbReference type="EMBL" id="GHD69752.1"/>
    </source>
</evidence>